<name>A0A0U9HNH6_9BACT</name>
<dbReference type="Proteomes" id="UP000054976">
    <property type="component" value="Unassembled WGS sequence"/>
</dbReference>
<protein>
    <submittedName>
        <fullName evidence="1">Uncharacterized protein</fullName>
    </submittedName>
</protein>
<gene>
    <name evidence="1" type="ORF">TAGGR_1600</name>
</gene>
<sequence>MRVKVLKSFRTKNRVFHTGEVGEIPDSLFHKLSLKGIVEPQPCLLGKIRYKDRELLFEDAQRLMHLFQKAGVKEEELIALFEEELQVHENFCSNPQLVLEIKDNYDLVFSCLSCGGGISYFYRNWLRDKLRQVGTASLNRRYAVARR</sequence>
<comment type="caution">
    <text evidence="1">The sequence shown here is derived from an EMBL/GenBank/DDBJ whole genome shotgun (WGS) entry which is preliminary data.</text>
</comment>
<evidence type="ECO:0000313" key="2">
    <source>
        <dbReference type="Proteomes" id="UP000054976"/>
    </source>
</evidence>
<evidence type="ECO:0000313" key="1">
    <source>
        <dbReference type="EMBL" id="GAQ94420.1"/>
    </source>
</evidence>
<dbReference type="STRING" id="86166.TAGGR_1600"/>
<accession>A0A0U9HNH6</accession>
<dbReference type="RefSeq" id="WP_059175876.1">
    <property type="nucleotide sequence ID" value="NZ_BCNO01000001.1"/>
</dbReference>
<dbReference type="AlphaFoldDB" id="A0A0U9HNH6"/>
<reference evidence="2" key="1">
    <citation type="submission" date="2016-01" db="EMBL/GenBank/DDBJ databases">
        <title>Draft genome sequence of Thermodesulfovibrio aggregans strain TGE-P1.</title>
        <authorList>
            <person name="Sekiguchi Y."/>
            <person name="Ohashi A."/>
            <person name="Matsuura N."/>
            <person name="Tourlousse M.D."/>
        </authorList>
    </citation>
    <scope>NUCLEOTIDE SEQUENCE [LARGE SCALE GENOMIC DNA]</scope>
    <source>
        <strain evidence="2">TGE-P1</strain>
    </source>
</reference>
<keyword evidence="2" id="KW-1185">Reference proteome</keyword>
<proteinExistence type="predicted"/>
<organism evidence="1 2">
    <name type="scientific">Thermodesulfovibrio aggregans</name>
    <dbReference type="NCBI Taxonomy" id="86166"/>
    <lineage>
        <taxon>Bacteria</taxon>
        <taxon>Pseudomonadati</taxon>
        <taxon>Nitrospirota</taxon>
        <taxon>Thermodesulfovibrionia</taxon>
        <taxon>Thermodesulfovibrionales</taxon>
        <taxon>Thermodesulfovibrionaceae</taxon>
        <taxon>Thermodesulfovibrio</taxon>
    </lineage>
</organism>
<dbReference type="EMBL" id="BCNO01000001">
    <property type="protein sequence ID" value="GAQ94420.1"/>
    <property type="molecule type" value="Genomic_DNA"/>
</dbReference>